<evidence type="ECO:0000313" key="2">
    <source>
        <dbReference type="Proteomes" id="UP000571084"/>
    </source>
</evidence>
<sequence>MSRESLLTGVHGRDVFLQIEPPTHPARLSRRRKRLGEVGMEELLAQSIEAAKRAVIIKAASIRRVIVDTMAMEKAIVHPTDSRLLERARCHMVKAAKECGL</sequence>
<gene>
    <name evidence="1" type="ORF">HNR39_004543</name>
</gene>
<comment type="caution">
    <text evidence="1">The sequence shown here is derived from an EMBL/GenBank/DDBJ whole genome shotgun (WGS) entry which is preliminary data.</text>
</comment>
<protein>
    <submittedName>
        <fullName evidence="1">Uncharacterized protein</fullName>
    </submittedName>
</protein>
<name>A0A840RYQ1_9BURK</name>
<feature type="non-terminal residue" evidence="1">
    <location>
        <position position="101"/>
    </location>
</feature>
<reference evidence="1 2" key="1">
    <citation type="submission" date="2020-08" db="EMBL/GenBank/DDBJ databases">
        <title>Genomic Encyclopedia of Type Strains, Phase IV (KMG-IV): sequencing the most valuable type-strain genomes for metagenomic binning, comparative biology and taxonomic classification.</title>
        <authorList>
            <person name="Goeker M."/>
        </authorList>
    </citation>
    <scope>NUCLEOTIDE SEQUENCE [LARGE SCALE GENOMIC DNA]</scope>
    <source>
        <strain evidence="1 2">DSM 23240</strain>
    </source>
</reference>
<dbReference type="AlphaFoldDB" id="A0A840RYQ1"/>
<dbReference type="PANTHER" id="PTHR33803:SF3">
    <property type="entry name" value="BLL1974 PROTEIN"/>
    <property type="match status" value="1"/>
</dbReference>
<proteinExistence type="predicted"/>
<accession>A0A840RYQ1</accession>
<dbReference type="EMBL" id="JACHHQ010000022">
    <property type="protein sequence ID" value="MBB5202673.1"/>
    <property type="molecule type" value="Genomic_DNA"/>
</dbReference>
<evidence type="ECO:0000313" key="1">
    <source>
        <dbReference type="EMBL" id="MBB5202673.1"/>
    </source>
</evidence>
<keyword evidence="2" id="KW-1185">Reference proteome</keyword>
<dbReference type="PANTHER" id="PTHR33803">
    <property type="entry name" value="IS1478 TRANSPOSASE"/>
    <property type="match status" value="1"/>
</dbReference>
<dbReference type="Proteomes" id="UP000571084">
    <property type="component" value="Unassembled WGS sequence"/>
</dbReference>
<organism evidence="1 2">
    <name type="scientific">Glaciimonas immobilis</name>
    <dbReference type="NCBI Taxonomy" id="728004"/>
    <lineage>
        <taxon>Bacteria</taxon>
        <taxon>Pseudomonadati</taxon>
        <taxon>Pseudomonadota</taxon>
        <taxon>Betaproteobacteria</taxon>
        <taxon>Burkholderiales</taxon>
        <taxon>Oxalobacteraceae</taxon>
        <taxon>Glaciimonas</taxon>
    </lineage>
</organism>